<dbReference type="EC" id="3.4.16.4" evidence="3"/>
<dbReference type="Proteomes" id="UP000310541">
    <property type="component" value="Unassembled WGS sequence"/>
</dbReference>
<comment type="similarity">
    <text evidence="1">Belongs to the peptidase S13 family.</text>
</comment>
<dbReference type="Gene3D" id="3.40.710.10">
    <property type="entry name" value="DD-peptidase/beta-lactamase superfamily"/>
    <property type="match status" value="2"/>
</dbReference>
<dbReference type="PANTHER" id="PTHR30023">
    <property type="entry name" value="D-ALANYL-D-ALANINE CARBOXYPEPTIDASE"/>
    <property type="match status" value="1"/>
</dbReference>
<gene>
    <name evidence="3" type="primary">dacB</name>
    <name evidence="3" type="ORF">FBF83_00870</name>
</gene>
<dbReference type="Gene3D" id="3.50.80.20">
    <property type="entry name" value="D-Ala-D-Ala carboxypeptidase C, peptidase S13"/>
    <property type="match status" value="1"/>
</dbReference>
<dbReference type="InterPro" id="IPR000667">
    <property type="entry name" value="Peptidase_S13"/>
</dbReference>
<keyword evidence="2 3" id="KW-0378">Hydrolase</keyword>
<reference evidence="3 4" key="1">
    <citation type="submission" date="2019-04" db="EMBL/GenBank/DDBJ databases">
        <title>Genome sequence of Bacillus hwajinpoensis strain Y2.</title>
        <authorList>
            <person name="Fair J.L."/>
            <person name="Maclea K.S."/>
        </authorList>
    </citation>
    <scope>NUCLEOTIDE SEQUENCE [LARGE SCALE GENOMIC DNA]</scope>
    <source>
        <strain evidence="3 4">Y2</strain>
    </source>
</reference>
<sequence>MLVKKGVIVILNRKRLTGAAILTTCLLLIPMTSVKQFGRSARAENHQTLTEQIHTIVNDKRLKGAIAGVSIRSAITGEILFDHHGDTRLTPASNMKLLTAAAALQTLGSDYKFQTEVLADHRHGEIIKGNLYLKGKGDPTLLPEDFDSLAEQLKLQGITQVNGDLIGDESWYDSEYLSEDMIWSDEDEYYGAQVSALTASPNQDYDAGTLMIKVSPNSGEGSLSGVKVIPETDTISIINNAKTVNENEDAEIKINRKHGTNTIVVSGTISKNSNPEKAWVAVWNPASYALNLFGQSLKKHGIELKGEEKLGKTPDQAIRLAEKKSMPLSDLLLPFMKLSNNGHAEVLVKEMGKVMKEEGSFQAGLEVIRSVLQEEGLNPDDMCLRDGSGISQISLIQTNQLSFLLYRIQDKPWFDFYLNSLPIAGMPERMVGGTLRNRLSNTDAEGVIYAKTGSLIGVTSLSGYVRSEHPLIFSIILNQFIDEDEMEKIEDQLAIVLANYNGETNAKAD</sequence>
<dbReference type="NCBIfam" id="TIGR00666">
    <property type="entry name" value="PBP4"/>
    <property type="match status" value="1"/>
</dbReference>
<dbReference type="Pfam" id="PF02113">
    <property type="entry name" value="Peptidase_S13"/>
    <property type="match status" value="1"/>
</dbReference>
<dbReference type="PANTHER" id="PTHR30023:SF0">
    <property type="entry name" value="PENICILLIN-SENSITIVE CARBOXYPEPTIDASE A"/>
    <property type="match status" value="1"/>
</dbReference>
<dbReference type="GO" id="GO:0006508">
    <property type="term" value="P:proteolysis"/>
    <property type="evidence" value="ECO:0007669"/>
    <property type="project" value="InterPro"/>
</dbReference>
<dbReference type="SUPFAM" id="SSF56601">
    <property type="entry name" value="beta-lactamase/transpeptidase-like"/>
    <property type="match status" value="1"/>
</dbReference>
<proteinExistence type="inferred from homology"/>
<keyword evidence="3" id="KW-0121">Carboxypeptidase</keyword>
<protein>
    <submittedName>
        <fullName evidence="3">D-alanyl-D-alanine carboxypeptidase/D-alanyl-D-alanine-endopeptidase</fullName>
        <ecNumber evidence="3">3.4.16.4</ecNumber>
    </submittedName>
</protein>
<organism evidence="3 4">
    <name type="scientific">Guptibacillus hwajinpoensis</name>
    <dbReference type="NCBI Taxonomy" id="208199"/>
    <lineage>
        <taxon>Bacteria</taxon>
        <taxon>Bacillati</taxon>
        <taxon>Bacillota</taxon>
        <taxon>Bacilli</taxon>
        <taxon>Bacillales</taxon>
        <taxon>Guptibacillaceae</taxon>
        <taxon>Guptibacillus</taxon>
    </lineage>
</organism>
<dbReference type="EMBL" id="SWFM01000001">
    <property type="protein sequence ID" value="TKD71394.1"/>
    <property type="molecule type" value="Genomic_DNA"/>
</dbReference>
<dbReference type="AlphaFoldDB" id="A0A4U1ML27"/>
<evidence type="ECO:0000313" key="4">
    <source>
        <dbReference type="Proteomes" id="UP000310541"/>
    </source>
</evidence>
<evidence type="ECO:0000313" key="3">
    <source>
        <dbReference type="EMBL" id="TKD71394.1"/>
    </source>
</evidence>
<dbReference type="GO" id="GO:0009002">
    <property type="term" value="F:serine-type D-Ala-D-Ala carboxypeptidase activity"/>
    <property type="evidence" value="ECO:0007669"/>
    <property type="project" value="UniProtKB-EC"/>
</dbReference>
<dbReference type="PRINTS" id="PR00922">
    <property type="entry name" value="DADACBPTASE3"/>
</dbReference>
<dbReference type="OrthoDB" id="9802627at2"/>
<name>A0A4U1ML27_9BACL</name>
<dbReference type="InterPro" id="IPR012338">
    <property type="entry name" value="Beta-lactam/transpept-like"/>
</dbReference>
<dbReference type="GO" id="GO:0000270">
    <property type="term" value="P:peptidoglycan metabolic process"/>
    <property type="evidence" value="ECO:0007669"/>
    <property type="project" value="TreeGrafter"/>
</dbReference>
<accession>A0A4U1ML27</accession>
<comment type="caution">
    <text evidence="3">The sequence shown here is derived from an EMBL/GenBank/DDBJ whole genome shotgun (WGS) entry which is preliminary data.</text>
</comment>
<keyword evidence="3" id="KW-0645">Protease</keyword>
<evidence type="ECO:0000256" key="2">
    <source>
        <dbReference type="ARBA" id="ARBA00022801"/>
    </source>
</evidence>
<evidence type="ECO:0000256" key="1">
    <source>
        <dbReference type="ARBA" id="ARBA00006096"/>
    </source>
</evidence>